<evidence type="ECO:0000256" key="1">
    <source>
        <dbReference type="ARBA" id="ARBA00022737"/>
    </source>
</evidence>
<dbReference type="PROSITE" id="PS50923">
    <property type="entry name" value="SUSHI"/>
    <property type="match status" value="3"/>
</dbReference>
<comment type="caution">
    <text evidence="3">Lacks conserved residue(s) required for the propagation of feature annotation.</text>
</comment>
<organism evidence="6">
    <name type="scientific">Amblyomma aureolatum</name>
    <dbReference type="NCBI Taxonomy" id="187763"/>
    <lineage>
        <taxon>Eukaryota</taxon>
        <taxon>Metazoa</taxon>
        <taxon>Ecdysozoa</taxon>
        <taxon>Arthropoda</taxon>
        <taxon>Chelicerata</taxon>
        <taxon>Arachnida</taxon>
        <taxon>Acari</taxon>
        <taxon>Parasitiformes</taxon>
        <taxon>Ixodida</taxon>
        <taxon>Ixodoidea</taxon>
        <taxon>Ixodidae</taxon>
        <taxon>Amblyomminae</taxon>
        <taxon>Amblyomma</taxon>
    </lineage>
</organism>
<dbReference type="InterPro" id="IPR043555">
    <property type="entry name" value="SRPX-like"/>
</dbReference>
<keyword evidence="6" id="KW-0675">Receptor</keyword>
<accession>A0A1E1XBF4</accession>
<proteinExistence type="evidence at transcript level"/>
<dbReference type="SMART" id="SM01411">
    <property type="entry name" value="Ephrin_rec_like"/>
    <property type="match status" value="4"/>
</dbReference>
<dbReference type="InterPro" id="IPR009030">
    <property type="entry name" value="Growth_fac_rcpt_cys_sf"/>
</dbReference>
<keyword evidence="1" id="KW-0677">Repeat</keyword>
<dbReference type="SUPFAM" id="SSF57184">
    <property type="entry name" value="Growth factor receptor domain"/>
    <property type="match status" value="1"/>
</dbReference>
<dbReference type="PANTHER" id="PTHR46343:SF2">
    <property type="entry name" value="SUSHI_VON WILLEBRAND FACTOR TYPE A_EGF_PENTRAXIN DOMAIN-CONTAINING 1"/>
    <property type="match status" value="1"/>
</dbReference>
<feature type="non-terminal residue" evidence="6">
    <location>
        <position position="1"/>
    </location>
</feature>
<dbReference type="SMART" id="SM00032">
    <property type="entry name" value="CCP"/>
    <property type="match status" value="4"/>
</dbReference>
<keyword evidence="2 3" id="KW-1015">Disulfide bond</keyword>
<dbReference type="InterPro" id="IPR011641">
    <property type="entry name" value="Tyr-kin_ephrin_A/B_rcpt-like"/>
</dbReference>
<dbReference type="Pfam" id="PF07699">
    <property type="entry name" value="Ephrin_rec_like"/>
    <property type="match status" value="4"/>
</dbReference>
<feature type="domain" description="Sushi" evidence="5">
    <location>
        <begin position="83"/>
        <end position="143"/>
    </location>
</feature>
<protein>
    <submittedName>
        <fullName evidence="6">Putative tyrosine kinase eph ephrin receptor family</fullName>
    </submittedName>
</protein>
<feature type="disulfide bond" evidence="3">
    <location>
        <begin position="85"/>
        <end position="128"/>
    </location>
</feature>
<feature type="domain" description="Sushi" evidence="5">
    <location>
        <begin position="205"/>
        <end position="271"/>
    </location>
</feature>
<keyword evidence="3" id="KW-0768">Sushi</keyword>
<feature type="domain" description="Sushi" evidence="5">
    <location>
        <begin position="144"/>
        <end position="204"/>
    </location>
</feature>
<evidence type="ECO:0000313" key="6">
    <source>
        <dbReference type="EMBL" id="JAT96585.1"/>
    </source>
</evidence>
<feature type="domain" description="HYR" evidence="4">
    <location>
        <begin position="270"/>
        <end position="354"/>
    </location>
</feature>
<dbReference type="Pfam" id="PF02494">
    <property type="entry name" value="HYR"/>
    <property type="match status" value="2"/>
</dbReference>
<evidence type="ECO:0000259" key="5">
    <source>
        <dbReference type="PROSITE" id="PS50923"/>
    </source>
</evidence>
<dbReference type="SUPFAM" id="SSF57535">
    <property type="entry name" value="Complement control module/SCR domain"/>
    <property type="match status" value="4"/>
</dbReference>
<dbReference type="PANTHER" id="PTHR46343">
    <property type="entry name" value="HYR DOMAIN-CONTAINING PROTEIN"/>
    <property type="match status" value="1"/>
</dbReference>
<evidence type="ECO:0000256" key="3">
    <source>
        <dbReference type="PROSITE-ProRule" id="PRU00302"/>
    </source>
</evidence>
<evidence type="ECO:0000259" key="4">
    <source>
        <dbReference type="PROSITE" id="PS50825"/>
    </source>
</evidence>
<dbReference type="InterPro" id="IPR003410">
    <property type="entry name" value="HYR_dom"/>
</dbReference>
<dbReference type="GO" id="GO:0016301">
    <property type="term" value="F:kinase activity"/>
    <property type="evidence" value="ECO:0007669"/>
    <property type="project" value="UniProtKB-KW"/>
</dbReference>
<dbReference type="EMBL" id="GFAC01002603">
    <property type="protein sequence ID" value="JAT96585.1"/>
    <property type="molecule type" value="mRNA"/>
</dbReference>
<dbReference type="PROSITE" id="PS50825">
    <property type="entry name" value="HYR"/>
    <property type="match status" value="2"/>
</dbReference>
<dbReference type="Gene3D" id="2.10.70.10">
    <property type="entry name" value="Complement Module, domain 1"/>
    <property type="match status" value="3"/>
</dbReference>
<dbReference type="InterPro" id="IPR035976">
    <property type="entry name" value="Sushi/SCR/CCP_sf"/>
</dbReference>
<dbReference type="CDD" id="cd00033">
    <property type="entry name" value="CCP"/>
    <property type="match status" value="2"/>
</dbReference>
<dbReference type="Gene3D" id="2.10.50.10">
    <property type="entry name" value="Tumor Necrosis Factor Receptor, subunit A, domain 2"/>
    <property type="match status" value="4"/>
</dbReference>
<reference evidence="6" key="1">
    <citation type="journal article" date="2017" name="Front. Cell. Infect. Microbiol.">
        <title>The Distinct Transcriptional Response of the Midgut of Amblyomma sculptum and Amblyomma aureolatum Ticks to Rickettsia rickettsii Correlates to Their Differences in Susceptibility to Infection.</title>
        <authorList>
            <person name="Martins L.A."/>
            <person name="Galletti M.F.B.M."/>
            <person name="Ribeiro J.M."/>
            <person name="Fujita A."/>
            <person name="Costa F.B."/>
            <person name="Labruna M.B."/>
            <person name="Daffre S."/>
            <person name="Fogaca A.C."/>
        </authorList>
    </citation>
    <scope>NUCLEOTIDE SEQUENCE</scope>
</reference>
<feature type="domain" description="HYR" evidence="4">
    <location>
        <begin position="355"/>
        <end position="435"/>
    </location>
</feature>
<name>A0A1E1XBF4_9ACAR</name>
<sequence length="863" mass="93927">GCHHRRPLPACLCGPGFYGNGFQGQCAPCKPDTYKDSYDSGGPCLSCPAHSRTEHEGSRSVKDCACEEGYAGDPGANVSCSVVTCPPLQQPEHGRIVECDDKYQGECLFVCDQQYETEDGEDSEIRICEADGTWSGTTTVCKAKSCDKPQDLKNGFVTGCDSPWKVNDTCTFHCDQGYELRGGGATRTCDEWKAWTGEDVYCEPVQCPPPPVVLNAIAGAVLKAKVYRFREYFNPKCPQGFTLRGPRVLYCNAQGQWESGDEDHSEMACVDEARPTISCPQNIDVPTEPHSVFALVHWKQPTYRDNAGSVKLTLQQMPNGIVSPHKFNVGSHSMRFRVVDAAGLDAECSFTITVRDVEKPRVLSCPKDISLETAEDDVEATWEEPTFADNSEGLQVKKSHSPGSKFGHGNHKVTYTARDLSGNYATCIFRVTVSKSKCPFYPAPLNGALSCDHWVHGQFCQPMCNEHFEFLEEPAEMYVCAKDQRWYTEPEGMPVPWPDCARRSSPTEARKKYHAFYYSGDCRDPEVQNRIKRSFQINFDYVRSRLQVCKNGNECQLNHVTVRCGDMSELAGNLPGMRRAKRSAGFGAASTAGVDAEVVLEFGANGTAALGNDTEELAAAIDEIVDSIGEISASVLQQVSGEENVTVQMDLLDSSAEDVVIVCAEGETLSGQGCAKCPKGTFHDRSQGVCSPCPTGSYQDEEGTVSCKLCPEGAATAAPKSSSVDDCQLVCPPGTFSKDGLETCLACPLGTYQNERQQTRCKRCPTGSTTEDFGSSQETDCKKYCEPGSYSDSGLQPCTPCKKGAYQSLSGQKSCAECPAPTTSLHEGSRSILDCVDVDHCASNPCHNGTCVAHQHGFNCEDH</sequence>
<dbReference type="FunFam" id="2.10.50.10:FF:000018">
    <property type="entry name" value="Sushi, von Willebrand factor type A, EGF and pentraxin domain-containing 1"/>
    <property type="match status" value="2"/>
</dbReference>
<dbReference type="AlphaFoldDB" id="A0A1E1XBF4"/>
<keyword evidence="6" id="KW-0418">Kinase</keyword>
<keyword evidence="6" id="KW-0808">Transferase</keyword>
<dbReference type="Pfam" id="PF00084">
    <property type="entry name" value="Sushi"/>
    <property type="match status" value="3"/>
</dbReference>
<evidence type="ECO:0000256" key="2">
    <source>
        <dbReference type="ARBA" id="ARBA00023157"/>
    </source>
</evidence>
<dbReference type="InterPro" id="IPR000436">
    <property type="entry name" value="Sushi_SCR_CCP_dom"/>
</dbReference>
<feature type="disulfide bond" evidence="3">
    <location>
        <begin position="146"/>
        <end position="189"/>
    </location>
</feature>